<dbReference type="InterPro" id="IPR013425">
    <property type="entry name" value="Autotrns_rpt"/>
</dbReference>
<dbReference type="PANTHER" id="PTHR35037">
    <property type="entry name" value="C-TERMINAL REGION OF AIDA-LIKE PROTEIN"/>
    <property type="match status" value="1"/>
</dbReference>
<dbReference type="PANTHER" id="PTHR35037:SF3">
    <property type="entry name" value="C-TERMINAL REGION OF AIDA-LIKE PROTEIN"/>
    <property type="match status" value="1"/>
</dbReference>
<dbReference type="InterPro" id="IPR036709">
    <property type="entry name" value="Autotransporte_beta_dom_sf"/>
</dbReference>
<dbReference type="Gene3D" id="2.160.20.20">
    <property type="match status" value="1"/>
</dbReference>
<dbReference type="RefSeq" id="WP_378998417.1">
    <property type="nucleotide sequence ID" value="NZ_JBHSMT010000026.1"/>
</dbReference>
<dbReference type="Gene3D" id="2.40.128.130">
    <property type="entry name" value="Autotransporter beta-domain"/>
    <property type="match status" value="1"/>
</dbReference>
<proteinExistence type="predicted"/>
<evidence type="ECO:0000256" key="1">
    <source>
        <dbReference type="ARBA" id="ARBA00022729"/>
    </source>
</evidence>
<name>A0ABW0MBJ5_9BURK</name>
<dbReference type="EMBL" id="JBHSMT010000026">
    <property type="protein sequence ID" value="MFC5475278.1"/>
    <property type="molecule type" value="Genomic_DNA"/>
</dbReference>
<dbReference type="Pfam" id="PF12951">
    <property type="entry name" value="PATR"/>
    <property type="match status" value="3"/>
</dbReference>
<sequence>MEHKNRNTRALRLQVADLYQSETTQFQRRERNHAAAAMVLLAAMLVPASAWANCSTAGVITTCDAAAPNPFANTVGQGPASATGASVTLNPNAQIVVGDANAISLGDNATIKLSNGAIVQSTAVSANGLYATGGNTVEFGNNSTLQINAGAQILANGTQGSAEAINVEGTGNTITNDGTIKAQHATAIWFQNVSGRNAIINNATGVIQAPGNVIGGSGNGAVDFTNRGTVIGDLVFAGGDDALHLYTGSTITGSFDGGGGTNSISLNGAGMQSMPGAIKNFQTLVKNDSGTWELTGSITGVTAAEVAQGTLILSGNNAAYTGSVLVEQPGILQARAQSLPPTITDNGLVRFTQADAATYAGQISGTGAVEKNGAGTLTLAPAAGNNTYSGGTFLNQGTLAVAADNVLGAASGGLTFNGGTLQLNRGFDLAASRAIVLNAGGGTIDTQSFNSNIAQGISGIGGLTKAGQGTLTLTADNTYTGGTTVTAGTLAVGDAAHPNAALSGGGATTIAATGTLGGYGSVKGAVTNNGTISVANALAASATGPNGSFTINGNLINSGLVNIGGNGVGNALRVTGNYVGQNGSISLNTYLGKDGSPSDRLVIDGGTASGSSKVKINNVGGSGAITSGNGILVVDAVNGGSTAASAFKLAAPVVVGPYEYTLYRGSKDSSAPQSWYLRSESQTPITRDVNDGTPKVPGIPTTNADGTPIMSQPDYRKEVSLYTAIPSMSLLYGRSLLDTLHERVGELRAPGGQAGNSSGNGAWARAIGKHGSDDGARDGIYSSGPGFNYNISALQAGVDFYRSEHADHSRDYAGIYAATGWIDGDVQHVSGMRAGQDTIDTTTLGAYWTHIGAAGWYLDGVLQRSWYEVSAASSRLPSLRTDGVGIAASVEGGYPLQFGNGLVIEPQAQLVYQKVKLNSASDVGADVSFADADSLAARVGARIAKSIELDSGTTARMLTTWLRANLWHEFRGDAKTGFSSTAAPVSFQSDLGGSWLELTGGVTAQVTQAVSVFGSVGYDKGIGSRHSRAYDGKVGVRLIW</sequence>
<dbReference type="CDD" id="cd01344">
    <property type="entry name" value="PL2_Passenger_AT"/>
    <property type="match status" value="1"/>
</dbReference>
<dbReference type="Pfam" id="PF03797">
    <property type="entry name" value="Autotransporter"/>
    <property type="match status" value="1"/>
</dbReference>
<dbReference type="SMART" id="SM00869">
    <property type="entry name" value="Autotransporter"/>
    <property type="match status" value="1"/>
</dbReference>
<keyword evidence="1" id="KW-0732">Signal</keyword>
<reference evidence="6" key="1">
    <citation type="journal article" date="2019" name="Int. J. Syst. Evol. Microbiol.">
        <title>The Global Catalogue of Microorganisms (GCM) 10K type strain sequencing project: providing services to taxonomists for standard genome sequencing and annotation.</title>
        <authorList>
            <consortium name="The Broad Institute Genomics Platform"/>
            <consortium name="The Broad Institute Genome Sequencing Center for Infectious Disease"/>
            <person name="Wu L."/>
            <person name="Ma J."/>
        </authorList>
    </citation>
    <scope>NUCLEOTIDE SEQUENCE [LARGE SCALE GENOMIC DNA]</scope>
    <source>
        <strain evidence="6">JCM 17066</strain>
    </source>
</reference>
<dbReference type="InterPro" id="IPR043990">
    <property type="entry name" value="AC_1"/>
</dbReference>
<dbReference type="Proteomes" id="UP001596045">
    <property type="component" value="Unassembled WGS sequence"/>
</dbReference>
<feature type="domain" description="Autotransporter" evidence="4">
    <location>
        <begin position="755"/>
        <end position="1040"/>
    </location>
</feature>
<evidence type="ECO:0000259" key="4">
    <source>
        <dbReference type="PROSITE" id="PS51208"/>
    </source>
</evidence>
<keyword evidence="3" id="KW-0472">Membrane</keyword>
<dbReference type="PROSITE" id="PS51208">
    <property type="entry name" value="AUTOTRANSPORTER"/>
    <property type="match status" value="1"/>
</dbReference>
<evidence type="ECO:0000313" key="6">
    <source>
        <dbReference type="Proteomes" id="UP001596045"/>
    </source>
</evidence>
<dbReference type="InterPro" id="IPR011050">
    <property type="entry name" value="Pectin_lyase_fold/virulence"/>
</dbReference>
<dbReference type="InterPro" id="IPR051551">
    <property type="entry name" value="Autotransporter_adhesion"/>
</dbReference>
<feature type="transmembrane region" description="Helical" evidence="3">
    <location>
        <begin position="34"/>
        <end position="52"/>
    </location>
</feature>
<dbReference type="Pfam" id="PF18883">
    <property type="entry name" value="AC_1"/>
    <property type="match status" value="1"/>
</dbReference>
<gene>
    <name evidence="5" type="ORF">ACFPM8_15060</name>
</gene>
<evidence type="ECO:0000256" key="3">
    <source>
        <dbReference type="SAM" id="Phobius"/>
    </source>
</evidence>
<keyword evidence="3" id="KW-0812">Transmembrane</keyword>
<keyword evidence="6" id="KW-1185">Reference proteome</keyword>
<evidence type="ECO:0000313" key="5">
    <source>
        <dbReference type="EMBL" id="MFC5475278.1"/>
    </source>
</evidence>
<evidence type="ECO:0000256" key="2">
    <source>
        <dbReference type="SAM" id="MobiDB-lite"/>
    </source>
</evidence>
<keyword evidence="3" id="KW-1133">Transmembrane helix</keyword>
<accession>A0ABW0MBJ5</accession>
<dbReference type="NCBIfam" id="TIGR02601">
    <property type="entry name" value="autotrns_rpt"/>
    <property type="match status" value="2"/>
</dbReference>
<dbReference type="SUPFAM" id="SSF103515">
    <property type="entry name" value="Autotransporter"/>
    <property type="match status" value="1"/>
</dbReference>
<comment type="caution">
    <text evidence="5">The sequence shown here is derived from an EMBL/GenBank/DDBJ whole genome shotgun (WGS) entry which is preliminary data.</text>
</comment>
<dbReference type="NCBIfam" id="TIGR01414">
    <property type="entry name" value="autotrans_barl"/>
    <property type="match status" value="1"/>
</dbReference>
<feature type="region of interest" description="Disordered" evidence="2">
    <location>
        <begin position="685"/>
        <end position="712"/>
    </location>
</feature>
<dbReference type="InterPro" id="IPR012332">
    <property type="entry name" value="Autotransporter_pectin_lyase_C"/>
</dbReference>
<dbReference type="SUPFAM" id="SSF51126">
    <property type="entry name" value="Pectin lyase-like"/>
    <property type="match status" value="2"/>
</dbReference>
<protein>
    <submittedName>
        <fullName evidence="5">Autotransporter outer membrane beta-barrel domain-containing protein</fullName>
    </submittedName>
</protein>
<dbReference type="InterPro" id="IPR006315">
    <property type="entry name" value="OM_autotransptr_brl_dom"/>
</dbReference>
<organism evidence="5 6">
    <name type="scientific">Paraherbaspirillum soli</name>
    <dbReference type="NCBI Taxonomy" id="631222"/>
    <lineage>
        <taxon>Bacteria</taxon>
        <taxon>Pseudomonadati</taxon>
        <taxon>Pseudomonadota</taxon>
        <taxon>Betaproteobacteria</taxon>
        <taxon>Burkholderiales</taxon>
        <taxon>Oxalobacteraceae</taxon>
        <taxon>Paraherbaspirillum</taxon>
    </lineage>
</organism>
<dbReference type="InterPro" id="IPR005546">
    <property type="entry name" value="Autotransporte_beta"/>
</dbReference>